<evidence type="ECO:0000313" key="3">
    <source>
        <dbReference type="EMBL" id="QEY26999.1"/>
    </source>
</evidence>
<feature type="region of interest" description="Disordered" evidence="1">
    <location>
        <begin position="248"/>
        <end position="278"/>
    </location>
</feature>
<sequence>MNTKKQSGKGLSGFLLGLLLATVVIAIVVFFINRSNEKVFKEEVVEETPTPEILTPDRSVSAVSEPSVASEPALEASQASDVMGDFIKEQQASEEAQEAVVEEEVNAVTPPSAETEKATKPTPRVVEQPKPESKPAEKKTEAKPKPKKEREQPKKVAPKKETQPSAEQILNSGSIEKAREDVRKEEDRKAKASQAEKQSAKSSRMVVLQMGSFNDRASAETHRAKLAMMGVPGRITEADVNGKHVYRVQSNRLDSNSAKQTQQVLKKNGVDSFARTVK</sequence>
<feature type="compositionally biased region" description="Polar residues" evidence="1">
    <location>
        <begin position="163"/>
        <end position="174"/>
    </location>
</feature>
<evidence type="ECO:0000259" key="2">
    <source>
        <dbReference type="PROSITE" id="PS51724"/>
    </source>
</evidence>
<dbReference type="InterPro" id="IPR007730">
    <property type="entry name" value="SPOR-like_dom"/>
</dbReference>
<feature type="compositionally biased region" description="Low complexity" evidence="1">
    <location>
        <begin position="192"/>
        <end position="203"/>
    </location>
</feature>
<dbReference type="Proteomes" id="UP000325713">
    <property type="component" value="Chromosome"/>
</dbReference>
<dbReference type="SUPFAM" id="SSF110997">
    <property type="entry name" value="Sporulation related repeat"/>
    <property type="match status" value="1"/>
</dbReference>
<name>A0A5J6PW96_9NEIS</name>
<evidence type="ECO:0000256" key="1">
    <source>
        <dbReference type="SAM" id="MobiDB-lite"/>
    </source>
</evidence>
<dbReference type="InterPro" id="IPR036680">
    <property type="entry name" value="SPOR-like_sf"/>
</dbReference>
<evidence type="ECO:0000313" key="4">
    <source>
        <dbReference type="Proteomes" id="UP000325713"/>
    </source>
</evidence>
<feature type="domain" description="SPOR" evidence="2">
    <location>
        <begin position="200"/>
        <end position="278"/>
    </location>
</feature>
<feature type="compositionally biased region" description="Acidic residues" evidence="1">
    <location>
        <begin position="95"/>
        <end position="105"/>
    </location>
</feature>
<dbReference type="KEGG" id="nzl:D0T92_10960"/>
<feature type="region of interest" description="Disordered" evidence="1">
    <location>
        <begin position="49"/>
        <end position="204"/>
    </location>
</feature>
<feature type="compositionally biased region" description="Polar residues" evidence="1">
    <location>
        <begin position="248"/>
        <end position="265"/>
    </location>
</feature>
<dbReference type="GO" id="GO:0042834">
    <property type="term" value="F:peptidoglycan binding"/>
    <property type="evidence" value="ECO:0007669"/>
    <property type="project" value="InterPro"/>
</dbReference>
<dbReference type="Gene3D" id="3.30.70.1070">
    <property type="entry name" value="Sporulation related repeat"/>
    <property type="match status" value="1"/>
</dbReference>
<organism evidence="3 4">
    <name type="scientific">Neisseria zalophi</name>
    <dbReference type="NCBI Taxonomy" id="640030"/>
    <lineage>
        <taxon>Bacteria</taxon>
        <taxon>Pseudomonadati</taxon>
        <taxon>Pseudomonadota</taxon>
        <taxon>Betaproteobacteria</taxon>
        <taxon>Neisseriales</taxon>
        <taxon>Neisseriaceae</taxon>
        <taxon>Neisseria</taxon>
    </lineage>
</organism>
<feature type="compositionally biased region" description="Basic and acidic residues" evidence="1">
    <location>
        <begin position="176"/>
        <end position="190"/>
    </location>
</feature>
<proteinExistence type="predicted"/>
<dbReference type="AlphaFoldDB" id="A0A5J6PW96"/>
<gene>
    <name evidence="3" type="ORF">D0T92_10960</name>
</gene>
<dbReference type="EMBL" id="CP031700">
    <property type="protein sequence ID" value="QEY26999.1"/>
    <property type="molecule type" value="Genomic_DNA"/>
</dbReference>
<dbReference type="OrthoDB" id="7063246at2"/>
<dbReference type="RefSeq" id="WP_151052808.1">
    <property type="nucleotide sequence ID" value="NZ_CP031700.1"/>
</dbReference>
<accession>A0A5J6PW96</accession>
<protein>
    <submittedName>
        <fullName evidence="3">SPOR domain-containing protein</fullName>
    </submittedName>
</protein>
<feature type="compositionally biased region" description="Basic and acidic residues" evidence="1">
    <location>
        <begin position="127"/>
        <end position="162"/>
    </location>
</feature>
<dbReference type="Pfam" id="PF05036">
    <property type="entry name" value="SPOR"/>
    <property type="match status" value="1"/>
</dbReference>
<feature type="compositionally biased region" description="Low complexity" evidence="1">
    <location>
        <begin position="59"/>
        <end position="73"/>
    </location>
</feature>
<keyword evidence="4" id="KW-1185">Reference proteome</keyword>
<dbReference type="PROSITE" id="PS51724">
    <property type="entry name" value="SPOR"/>
    <property type="match status" value="1"/>
</dbReference>
<reference evidence="3 4" key="1">
    <citation type="submission" date="2018-08" db="EMBL/GenBank/DDBJ databases">
        <title>Neisseria zalophi ATCC BAA-2455 complete genome.</title>
        <authorList>
            <person name="Veseli I.A."/>
            <person name="Buttler R."/>
            <person name="Mascarenhas dos Santos A.C."/>
            <person name="Pombert J.-F."/>
        </authorList>
    </citation>
    <scope>NUCLEOTIDE SEQUENCE [LARGE SCALE GENOMIC DNA]</scope>
    <source>
        <strain evidence="3 4">ATCC BAA-2455</strain>
    </source>
</reference>